<accession>A0AC35GMX1</accession>
<dbReference type="WBParaSite" id="PS1159_v2.g6634.t1">
    <property type="protein sequence ID" value="PS1159_v2.g6634.t1"/>
    <property type="gene ID" value="PS1159_v2.g6634"/>
</dbReference>
<evidence type="ECO:0000313" key="2">
    <source>
        <dbReference type="WBParaSite" id="PS1159_v2.g6634.t1"/>
    </source>
</evidence>
<name>A0AC35GMX1_9BILA</name>
<organism evidence="1 2">
    <name type="scientific">Panagrolaimus sp. PS1159</name>
    <dbReference type="NCBI Taxonomy" id="55785"/>
    <lineage>
        <taxon>Eukaryota</taxon>
        <taxon>Metazoa</taxon>
        <taxon>Ecdysozoa</taxon>
        <taxon>Nematoda</taxon>
        <taxon>Chromadorea</taxon>
        <taxon>Rhabditida</taxon>
        <taxon>Tylenchina</taxon>
        <taxon>Panagrolaimomorpha</taxon>
        <taxon>Panagrolaimoidea</taxon>
        <taxon>Panagrolaimidae</taxon>
        <taxon>Panagrolaimus</taxon>
    </lineage>
</organism>
<proteinExistence type="predicted"/>
<protein>
    <submittedName>
        <fullName evidence="2">Uncharacterized protein</fullName>
    </submittedName>
</protein>
<reference evidence="2" key="1">
    <citation type="submission" date="2022-11" db="UniProtKB">
        <authorList>
            <consortium name="WormBaseParasite"/>
        </authorList>
    </citation>
    <scope>IDENTIFICATION</scope>
</reference>
<evidence type="ECO:0000313" key="1">
    <source>
        <dbReference type="Proteomes" id="UP000887580"/>
    </source>
</evidence>
<dbReference type="Proteomes" id="UP000887580">
    <property type="component" value="Unplaced"/>
</dbReference>
<sequence>MKQKKYFKFLTNKQIRKRSESSQSSSQEETLAANAISPDCCHKCEMSISDAELKIGVPLICTFDKCPYNHRRIHRTCFEAIEKENYHFLKHCGKKTAKWSESKIWKVMWKRAGLRLLKRRLRCPCKYGYFCKDNDSYIEMKKIEEEDFGYDSDVIIEDEPAKVEDIKTSLAENKKDLVEQTFNPFEAEKISEEPLVHVAEENKGGEPSGRNIKNIFKMYFKQQN</sequence>